<dbReference type="InterPro" id="IPR050638">
    <property type="entry name" value="AA-Vitamin_Transporters"/>
</dbReference>
<evidence type="ECO:0000256" key="6">
    <source>
        <dbReference type="SAM" id="Phobius"/>
    </source>
</evidence>
<comment type="similarity">
    <text evidence="2">Belongs to the EamA transporter family.</text>
</comment>
<gene>
    <name evidence="8" type="ORF">GJ697_14090</name>
</gene>
<sequence>MTESDKHPAGNPLLAGLALLCSQLSLNVGAAIAKHLFPRIGVEGVTAYRVGISALVMLLIFRPWRTPLTVKQVVNVAIYGSVIGLMNLMIYRAFSRIPMGVAVAIEVAGPLTVAVLSSHRPRDLVAVGLAAVGLYFLLPIHGHVDQLDPVGVAYAAAAAVCWALYIVYGKRVSAMSGGQSVAWGMLAASLFIVPIGVAHAGALLLTPSLLLVGVAIALMSSAVPYTLEMVSMRTLSSRTFSMFSSAAPALSALAGMVVLGEQLTLTQWLAIAAIVTASALTSLR</sequence>
<keyword evidence="4 6" id="KW-1133">Transmembrane helix</keyword>
<accession>A0A6L5QGY8</accession>
<feature type="transmembrane region" description="Helical" evidence="6">
    <location>
        <begin position="180"/>
        <end position="202"/>
    </location>
</feature>
<dbReference type="PANTHER" id="PTHR32322">
    <property type="entry name" value="INNER MEMBRANE TRANSPORTER"/>
    <property type="match status" value="1"/>
</dbReference>
<dbReference type="PANTHER" id="PTHR32322:SF2">
    <property type="entry name" value="EAMA DOMAIN-CONTAINING PROTEIN"/>
    <property type="match status" value="1"/>
</dbReference>
<feature type="transmembrane region" description="Helical" evidence="6">
    <location>
        <begin position="239"/>
        <end position="259"/>
    </location>
</feature>
<feature type="transmembrane region" description="Helical" evidence="6">
    <location>
        <begin position="40"/>
        <end position="61"/>
    </location>
</feature>
<dbReference type="RefSeq" id="WP_154368700.1">
    <property type="nucleotide sequence ID" value="NZ_WKJM01000010.1"/>
</dbReference>
<dbReference type="InterPro" id="IPR000620">
    <property type="entry name" value="EamA_dom"/>
</dbReference>
<feature type="transmembrane region" description="Helical" evidence="6">
    <location>
        <begin position="208"/>
        <end position="227"/>
    </location>
</feature>
<dbReference type="AlphaFoldDB" id="A0A6L5QGY8"/>
<evidence type="ECO:0000256" key="3">
    <source>
        <dbReference type="ARBA" id="ARBA00022692"/>
    </source>
</evidence>
<feature type="transmembrane region" description="Helical" evidence="6">
    <location>
        <begin position="97"/>
        <end position="117"/>
    </location>
</feature>
<proteinExistence type="inferred from homology"/>
<organism evidence="8 9">
    <name type="scientific">Duganella alba</name>
    <dbReference type="NCBI Taxonomy" id="2666081"/>
    <lineage>
        <taxon>Bacteria</taxon>
        <taxon>Pseudomonadati</taxon>
        <taxon>Pseudomonadota</taxon>
        <taxon>Betaproteobacteria</taxon>
        <taxon>Burkholderiales</taxon>
        <taxon>Oxalobacteraceae</taxon>
        <taxon>Telluria group</taxon>
        <taxon>Duganella</taxon>
    </lineage>
</organism>
<evidence type="ECO:0000256" key="4">
    <source>
        <dbReference type="ARBA" id="ARBA00022989"/>
    </source>
</evidence>
<dbReference type="GO" id="GO:0016020">
    <property type="term" value="C:membrane"/>
    <property type="evidence" value="ECO:0007669"/>
    <property type="project" value="UniProtKB-SubCell"/>
</dbReference>
<protein>
    <submittedName>
        <fullName evidence="8">EamA family transporter</fullName>
    </submittedName>
</protein>
<evidence type="ECO:0000313" key="9">
    <source>
        <dbReference type="Proteomes" id="UP000481037"/>
    </source>
</evidence>
<dbReference type="SUPFAM" id="SSF103481">
    <property type="entry name" value="Multidrug resistance efflux transporter EmrE"/>
    <property type="match status" value="1"/>
</dbReference>
<feature type="transmembrane region" description="Helical" evidence="6">
    <location>
        <begin position="150"/>
        <end position="168"/>
    </location>
</feature>
<feature type="transmembrane region" description="Helical" evidence="6">
    <location>
        <begin position="73"/>
        <end position="91"/>
    </location>
</feature>
<evidence type="ECO:0000313" key="8">
    <source>
        <dbReference type="EMBL" id="MRX08969.1"/>
    </source>
</evidence>
<evidence type="ECO:0000256" key="1">
    <source>
        <dbReference type="ARBA" id="ARBA00004141"/>
    </source>
</evidence>
<feature type="domain" description="EamA" evidence="7">
    <location>
        <begin position="151"/>
        <end position="282"/>
    </location>
</feature>
<keyword evidence="9" id="KW-1185">Reference proteome</keyword>
<dbReference type="InterPro" id="IPR037185">
    <property type="entry name" value="EmrE-like"/>
</dbReference>
<dbReference type="Proteomes" id="UP000481037">
    <property type="component" value="Unassembled WGS sequence"/>
</dbReference>
<keyword evidence="5 6" id="KW-0472">Membrane</keyword>
<feature type="transmembrane region" description="Helical" evidence="6">
    <location>
        <begin position="265"/>
        <end position="283"/>
    </location>
</feature>
<evidence type="ECO:0000256" key="2">
    <source>
        <dbReference type="ARBA" id="ARBA00007362"/>
    </source>
</evidence>
<feature type="transmembrane region" description="Helical" evidence="6">
    <location>
        <begin position="124"/>
        <end position="144"/>
    </location>
</feature>
<evidence type="ECO:0000256" key="5">
    <source>
        <dbReference type="ARBA" id="ARBA00023136"/>
    </source>
</evidence>
<evidence type="ECO:0000259" key="7">
    <source>
        <dbReference type="Pfam" id="PF00892"/>
    </source>
</evidence>
<keyword evidence="3 6" id="KW-0812">Transmembrane</keyword>
<dbReference type="Pfam" id="PF00892">
    <property type="entry name" value="EamA"/>
    <property type="match status" value="1"/>
</dbReference>
<name>A0A6L5QGY8_9BURK</name>
<comment type="caution">
    <text evidence="8">The sequence shown here is derived from an EMBL/GenBank/DDBJ whole genome shotgun (WGS) entry which is preliminary data.</text>
</comment>
<dbReference type="EMBL" id="WKJM01000010">
    <property type="protein sequence ID" value="MRX08969.1"/>
    <property type="molecule type" value="Genomic_DNA"/>
</dbReference>
<comment type="subcellular location">
    <subcellularLocation>
        <location evidence="1">Membrane</location>
        <topology evidence="1">Multi-pass membrane protein</topology>
    </subcellularLocation>
</comment>
<reference evidence="8 9" key="1">
    <citation type="submission" date="2019-11" db="EMBL/GenBank/DDBJ databases">
        <title>Novel species isolated from a subtropical stream in China.</title>
        <authorList>
            <person name="Lu H."/>
        </authorList>
    </citation>
    <scope>NUCLEOTIDE SEQUENCE [LARGE SCALE GENOMIC DNA]</scope>
    <source>
        <strain evidence="8 9">FT25W</strain>
    </source>
</reference>